<protein>
    <submittedName>
        <fullName evidence="2">Uncharacterized protein</fullName>
    </submittedName>
</protein>
<reference evidence="3 5" key="2">
    <citation type="submission" date="2019-03" db="EMBL/GenBank/DDBJ databases">
        <title>Genomic Encyclopedia of Type Strains, Phase IV (KMG-IV): sequencing the most valuable type-strain genomes for metagenomic binning, comparative biology and taxonomic classification.</title>
        <authorList>
            <person name="Goeker M."/>
        </authorList>
    </citation>
    <scope>NUCLEOTIDE SEQUENCE [LARGE SCALE GENOMIC DNA]</scope>
    <source>
        <strain evidence="3 5">DSM 20580</strain>
    </source>
</reference>
<feature type="transmembrane region" description="Helical" evidence="1">
    <location>
        <begin position="36"/>
        <end position="55"/>
    </location>
</feature>
<keyword evidence="1" id="KW-1133">Transmembrane helix</keyword>
<keyword evidence="1" id="KW-0812">Transmembrane</keyword>
<comment type="caution">
    <text evidence="2">The sequence shown here is derived from an EMBL/GenBank/DDBJ whole genome shotgun (WGS) entry which is preliminary data.</text>
</comment>
<evidence type="ECO:0000256" key="1">
    <source>
        <dbReference type="SAM" id="Phobius"/>
    </source>
</evidence>
<accession>A0A8B4Q9C7</accession>
<dbReference type="EMBL" id="SNZG01000010">
    <property type="protein sequence ID" value="TDR39868.1"/>
    <property type="molecule type" value="Genomic_DNA"/>
</dbReference>
<dbReference type="Proteomes" id="UP000254330">
    <property type="component" value="Unassembled WGS sequence"/>
</dbReference>
<dbReference type="EMBL" id="UGNP01000001">
    <property type="protein sequence ID" value="STX09317.1"/>
    <property type="molecule type" value="Genomic_DNA"/>
</dbReference>
<feature type="transmembrane region" description="Helical" evidence="1">
    <location>
        <begin position="6"/>
        <end position="24"/>
    </location>
</feature>
<keyword evidence="5" id="KW-1185">Reference proteome</keyword>
<organism evidence="2 4">
    <name type="scientific">Kurthia zopfii</name>
    <dbReference type="NCBI Taxonomy" id="1650"/>
    <lineage>
        <taxon>Bacteria</taxon>
        <taxon>Bacillati</taxon>
        <taxon>Bacillota</taxon>
        <taxon>Bacilli</taxon>
        <taxon>Bacillales</taxon>
        <taxon>Caryophanaceae</taxon>
        <taxon>Kurthia</taxon>
    </lineage>
</organism>
<evidence type="ECO:0000313" key="4">
    <source>
        <dbReference type="Proteomes" id="UP000254330"/>
    </source>
</evidence>
<evidence type="ECO:0000313" key="2">
    <source>
        <dbReference type="EMBL" id="STX09317.1"/>
    </source>
</evidence>
<gene>
    <name evidence="3" type="ORF">DFR61_11085</name>
    <name evidence="2" type="ORF">NCTC10597_00989</name>
</gene>
<sequence>MAVIAGALFISFFMINFIVMLNQILKEAKESNKNVFRMLVYIPLGVIFNICSVEFPHLL</sequence>
<dbReference type="AlphaFoldDB" id="A0A8B4Q9C7"/>
<proteinExistence type="predicted"/>
<dbReference type="Proteomes" id="UP000294641">
    <property type="component" value="Unassembled WGS sequence"/>
</dbReference>
<keyword evidence="1" id="KW-0472">Membrane</keyword>
<reference evidence="2 4" key="1">
    <citation type="submission" date="2018-06" db="EMBL/GenBank/DDBJ databases">
        <authorList>
            <consortium name="Pathogen Informatics"/>
            <person name="Doyle S."/>
        </authorList>
    </citation>
    <scope>NUCLEOTIDE SEQUENCE [LARGE SCALE GENOMIC DNA]</scope>
    <source>
        <strain evidence="2 4">NCTC10597</strain>
    </source>
</reference>
<evidence type="ECO:0000313" key="3">
    <source>
        <dbReference type="EMBL" id="TDR39868.1"/>
    </source>
</evidence>
<name>A0A8B4Q9C7_9BACL</name>
<evidence type="ECO:0000313" key="5">
    <source>
        <dbReference type="Proteomes" id="UP000294641"/>
    </source>
</evidence>
<dbReference type="RefSeq" id="WP_109348633.1">
    <property type="nucleotide sequence ID" value="NZ_QFVS01000004.1"/>
</dbReference>